<evidence type="ECO:0000259" key="9">
    <source>
        <dbReference type="PROSITE" id="PS50010"/>
    </source>
</evidence>
<dbReference type="InterPro" id="IPR001331">
    <property type="entry name" value="GDS_CDC24_CS"/>
</dbReference>
<dbReference type="Pfam" id="PF16614">
    <property type="entry name" value="RhoGEF67_u2"/>
    <property type="match status" value="1"/>
</dbReference>
<dbReference type="SMART" id="SM00325">
    <property type="entry name" value="RhoGEF"/>
    <property type="match status" value="1"/>
</dbReference>
<dbReference type="Proteomes" id="UP000694388">
    <property type="component" value="Unplaced"/>
</dbReference>
<comment type="subcellular location">
    <subcellularLocation>
        <location evidence="1">Cell projection</location>
        <location evidence="1">Lamellipodium</location>
    </subcellularLocation>
</comment>
<organism evidence="10 11">
    <name type="scientific">Eptatretus burgeri</name>
    <name type="common">Inshore hagfish</name>
    <dbReference type="NCBI Taxonomy" id="7764"/>
    <lineage>
        <taxon>Eukaryota</taxon>
        <taxon>Metazoa</taxon>
        <taxon>Chordata</taxon>
        <taxon>Craniata</taxon>
        <taxon>Vertebrata</taxon>
        <taxon>Cyclostomata</taxon>
        <taxon>Myxini</taxon>
        <taxon>Myxiniformes</taxon>
        <taxon>Myxinidae</taxon>
        <taxon>Eptatretinae</taxon>
        <taxon>Eptatretus</taxon>
    </lineage>
</organism>
<dbReference type="SUPFAM" id="SSF50729">
    <property type="entry name" value="PH domain-like"/>
    <property type="match status" value="1"/>
</dbReference>
<name>A0A8C4QXB9_EPTBU</name>
<dbReference type="Ensembl" id="ENSEBUT00000021620.1">
    <property type="protein sequence ID" value="ENSEBUP00000021044.1"/>
    <property type="gene ID" value="ENSEBUG00000012969.1"/>
</dbReference>
<dbReference type="FunFam" id="2.30.30.40:FF:000072">
    <property type="entry name" value="Unconventional Myosin IB"/>
    <property type="match status" value="1"/>
</dbReference>
<feature type="domain" description="SH3" evidence="7">
    <location>
        <begin position="8"/>
        <end position="67"/>
    </location>
</feature>
<accession>A0A8C4QXB9</accession>
<evidence type="ECO:0000256" key="4">
    <source>
        <dbReference type="ARBA" id="ARBA00023273"/>
    </source>
</evidence>
<evidence type="ECO:0000259" key="8">
    <source>
        <dbReference type="PROSITE" id="PS50003"/>
    </source>
</evidence>
<dbReference type="PANTHER" id="PTHR46026">
    <property type="entry name" value="RHO-TYPE GUANINE NUCLEOTIDE EXCHANGE FACTOR, ISOFORM F"/>
    <property type="match status" value="1"/>
</dbReference>
<dbReference type="InterPro" id="IPR036028">
    <property type="entry name" value="SH3-like_dom_sf"/>
</dbReference>
<dbReference type="GeneTree" id="ENSGT00940000158723"/>
<dbReference type="Pfam" id="PF07653">
    <property type="entry name" value="SH3_2"/>
    <property type="match status" value="1"/>
</dbReference>
<dbReference type="CDD" id="cd01225">
    <property type="entry name" value="PH_Cool_Pix"/>
    <property type="match status" value="1"/>
</dbReference>
<dbReference type="Gene3D" id="1.20.900.10">
    <property type="entry name" value="Dbl homology (DH) domain"/>
    <property type="match status" value="1"/>
</dbReference>
<keyword evidence="11" id="KW-1185">Reference proteome</keyword>
<reference evidence="10" key="1">
    <citation type="submission" date="2025-08" db="UniProtKB">
        <authorList>
            <consortium name="Ensembl"/>
        </authorList>
    </citation>
    <scope>IDENTIFICATION</scope>
</reference>
<dbReference type="SUPFAM" id="SSF48065">
    <property type="entry name" value="DBL homology domain (DH-domain)"/>
    <property type="match status" value="1"/>
</dbReference>
<dbReference type="GO" id="GO:0035556">
    <property type="term" value="P:intracellular signal transduction"/>
    <property type="evidence" value="ECO:0007669"/>
    <property type="project" value="InterPro"/>
</dbReference>
<keyword evidence="3" id="KW-0344">Guanine-nucleotide releasing factor</keyword>
<dbReference type="Pfam" id="PF00169">
    <property type="entry name" value="PH"/>
    <property type="match status" value="1"/>
</dbReference>
<feature type="compositionally biased region" description="Polar residues" evidence="6">
    <location>
        <begin position="394"/>
        <end position="406"/>
    </location>
</feature>
<feature type="compositionally biased region" description="Basic residues" evidence="6">
    <location>
        <begin position="487"/>
        <end position="499"/>
    </location>
</feature>
<dbReference type="InterPro" id="IPR011993">
    <property type="entry name" value="PH-like_dom_sf"/>
</dbReference>
<evidence type="ECO:0000256" key="1">
    <source>
        <dbReference type="ARBA" id="ARBA00004510"/>
    </source>
</evidence>
<dbReference type="PROSITE" id="PS50010">
    <property type="entry name" value="DH_2"/>
    <property type="match status" value="1"/>
</dbReference>
<dbReference type="InterPro" id="IPR000219">
    <property type="entry name" value="DH_dom"/>
</dbReference>
<evidence type="ECO:0000313" key="10">
    <source>
        <dbReference type="Ensembl" id="ENSEBUP00000021044.1"/>
    </source>
</evidence>
<feature type="region of interest" description="Disordered" evidence="6">
    <location>
        <begin position="394"/>
        <end position="441"/>
    </location>
</feature>
<feature type="domain" description="DH" evidence="9">
    <location>
        <begin position="92"/>
        <end position="265"/>
    </location>
</feature>
<dbReference type="Pfam" id="PF16523">
    <property type="entry name" value="betaPIX_CC"/>
    <property type="match status" value="1"/>
</dbReference>
<dbReference type="Gene3D" id="2.30.29.30">
    <property type="entry name" value="Pleckstrin-homology domain (PH domain)/Phosphotyrosine-binding domain (PTB)"/>
    <property type="match status" value="1"/>
</dbReference>
<dbReference type="Gene3D" id="1.20.5.390">
    <property type="entry name" value="L1 transposable element, trimerization domain"/>
    <property type="match status" value="1"/>
</dbReference>
<dbReference type="PROSITE" id="PS50003">
    <property type="entry name" value="PH_DOMAIN"/>
    <property type="match status" value="1"/>
</dbReference>
<dbReference type="GO" id="GO:0005085">
    <property type="term" value="F:guanyl-nucleotide exchange factor activity"/>
    <property type="evidence" value="ECO:0007669"/>
    <property type="project" value="UniProtKB-KW"/>
</dbReference>
<dbReference type="InterPro" id="IPR001849">
    <property type="entry name" value="PH_domain"/>
</dbReference>
<dbReference type="SMART" id="SM00233">
    <property type="entry name" value="PH"/>
    <property type="match status" value="1"/>
</dbReference>
<evidence type="ECO:0000313" key="11">
    <source>
        <dbReference type="Proteomes" id="UP000694388"/>
    </source>
</evidence>
<evidence type="ECO:0000259" key="7">
    <source>
        <dbReference type="PROSITE" id="PS50002"/>
    </source>
</evidence>
<dbReference type="InterPro" id="IPR046376">
    <property type="entry name" value="PH_Cool_Pix"/>
</dbReference>
<dbReference type="SUPFAM" id="SSF50044">
    <property type="entry name" value="SH3-domain"/>
    <property type="match status" value="1"/>
</dbReference>
<feature type="domain" description="PH" evidence="8">
    <location>
        <begin position="287"/>
        <end position="392"/>
    </location>
</feature>
<sequence length="632" mass="70924">MQQEMAEGGGRLVRARFDFARTNEDELSFAKGDIITVTRVEEGGWWEGTLHGRTGWFPSNYVREIKACEHPISPNAKHSGRTVESTMSTKGYYNVVMQNIVETEQTYSKELQTLLCQYLRALQVIEKISQADTSLLVGNLEDIAAFQQGLVQSLEELIKLPEMQQRVGGHFMAVMDCMCSLYLTYCANHPSAVRVLAEFMESRGASSPGLLILTTSLSRPFMRLEKYPTLLRELERHTEDSHPDKADIQRSMVSFKLLTTQCMEMRKRKELELQILMEPIRAWEGDDIKSLGGITYMSQVLVQTAGNEEKAERFLLLFPNVLVLLSASSRMSAFIFQGRLPLHGLNVIKVEDEDSLRHSFEISGSSVDRLMISCSSSHDAHEWLDLLQRHGKGTTVSGSLPSSTSPHGGKPTEGSTKSLSVNPGYHTLPLAGSHGGHGGHQTALQIRGHLEPPRTVKPWSLSCLRPAPPLRPSAALIYKEDLSKSPKTMKKLLSSRKTRKPSDEDPGRKSSSACLEEDTQILKVIEAYCTSAKTRQTLNSICNKDSAPQVLLPEEEKIIVEERRSNGQTVIEEKSLVDTVYALREQVQELKQDTRRLRQGLEEEARARKSLEKIMKRYLKLPNGSSWDETNL</sequence>
<dbReference type="PRINTS" id="PR00452">
    <property type="entry name" value="SH3DOMAIN"/>
</dbReference>
<evidence type="ECO:0000256" key="3">
    <source>
        <dbReference type="ARBA" id="ARBA00022658"/>
    </source>
</evidence>
<dbReference type="GO" id="GO:0005737">
    <property type="term" value="C:cytoplasm"/>
    <property type="evidence" value="ECO:0007669"/>
    <property type="project" value="TreeGrafter"/>
</dbReference>
<dbReference type="Pfam" id="PF00621">
    <property type="entry name" value="RhoGEF"/>
    <property type="match status" value="1"/>
</dbReference>
<evidence type="ECO:0000256" key="6">
    <source>
        <dbReference type="SAM" id="MobiDB-lite"/>
    </source>
</evidence>
<evidence type="ECO:0000256" key="5">
    <source>
        <dbReference type="PROSITE-ProRule" id="PRU00192"/>
    </source>
</evidence>
<proteinExistence type="predicted"/>
<dbReference type="SMART" id="SM00326">
    <property type="entry name" value="SH3"/>
    <property type="match status" value="1"/>
</dbReference>
<feature type="region of interest" description="Disordered" evidence="6">
    <location>
        <begin position="487"/>
        <end position="513"/>
    </location>
</feature>
<dbReference type="Gene3D" id="2.30.30.40">
    <property type="entry name" value="SH3 Domains"/>
    <property type="match status" value="1"/>
</dbReference>
<dbReference type="PANTHER" id="PTHR46026:SF1">
    <property type="entry name" value="RHO-TYPE GUANINE NUCLEOTIDE EXCHANGE FACTOR, ISOFORM F"/>
    <property type="match status" value="1"/>
</dbReference>
<dbReference type="AlphaFoldDB" id="A0A8C4QXB9"/>
<dbReference type="InterPro" id="IPR032409">
    <property type="entry name" value="GEF6/7_CC"/>
</dbReference>
<keyword evidence="4" id="KW-0966">Cell projection</keyword>
<dbReference type="GO" id="GO:0030027">
    <property type="term" value="C:lamellipodium"/>
    <property type="evidence" value="ECO:0007669"/>
    <property type="project" value="UniProtKB-SubCell"/>
</dbReference>
<keyword evidence="2 5" id="KW-0728">SH3 domain</keyword>
<dbReference type="InterPro" id="IPR035899">
    <property type="entry name" value="DBL_dom_sf"/>
</dbReference>
<evidence type="ECO:0000256" key="2">
    <source>
        <dbReference type="ARBA" id="ARBA00022443"/>
    </source>
</evidence>
<dbReference type="InterPro" id="IPR001452">
    <property type="entry name" value="SH3_domain"/>
</dbReference>
<dbReference type="OMA" id="IMFFEVT"/>
<dbReference type="PROSITE" id="PS00741">
    <property type="entry name" value="DH_1"/>
    <property type="match status" value="1"/>
</dbReference>
<dbReference type="CDD" id="cd11877">
    <property type="entry name" value="SH3_PIX"/>
    <property type="match status" value="1"/>
</dbReference>
<dbReference type="CDD" id="cd00160">
    <property type="entry name" value="RhoGEF"/>
    <property type="match status" value="1"/>
</dbReference>
<dbReference type="FunFam" id="1.20.900.10:FF:000016">
    <property type="entry name" value="Rho guanine nucleotide exchange factor 6"/>
    <property type="match status" value="1"/>
</dbReference>
<protein>
    <submittedName>
        <fullName evidence="10">Rac/Cdc42 guanine nucleotide exchange factor (GEF) 6</fullName>
    </submittedName>
</protein>
<reference evidence="10" key="2">
    <citation type="submission" date="2025-09" db="UniProtKB">
        <authorList>
            <consortium name="Ensembl"/>
        </authorList>
    </citation>
    <scope>IDENTIFICATION</scope>
</reference>
<dbReference type="PROSITE" id="PS50002">
    <property type="entry name" value="SH3"/>
    <property type="match status" value="1"/>
</dbReference>